<dbReference type="InterPro" id="IPR007254">
    <property type="entry name" value="DUF373"/>
</dbReference>
<feature type="transmembrane region" description="Helical" evidence="1">
    <location>
        <begin position="344"/>
        <end position="363"/>
    </location>
</feature>
<feature type="transmembrane region" description="Helical" evidence="1">
    <location>
        <begin position="179"/>
        <end position="201"/>
    </location>
</feature>
<feature type="transmembrane region" description="Helical" evidence="1">
    <location>
        <begin position="213"/>
        <end position="239"/>
    </location>
</feature>
<dbReference type="Proteomes" id="UP000595001">
    <property type="component" value="Chromosome"/>
</dbReference>
<keyword evidence="3" id="KW-1185">Reference proteome</keyword>
<dbReference type="EMBL" id="CP065856">
    <property type="protein sequence ID" value="QPV61314.1"/>
    <property type="molecule type" value="Genomic_DNA"/>
</dbReference>
<proteinExistence type="predicted"/>
<name>A0A7T3KTS6_9EURY</name>
<feature type="transmembrane region" description="Helical" evidence="1">
    <location>
        <begin position="288"/>
        <end position="311"/>
    </location>
</feature>
<dbReference type="AlphaFoldDB" id="A0A7T3KTS6"/>
<accession>A0A7T3KTS6</accession>
<reference evidence="2 3" key="1">
    <citation type="submission" date="2020-12" db="EMBL/GenBank/DDBJ databases">
        <title>Halosimplex halophilum sp. nov. and Halosimplex salinum sp. nov., two new members of the genus Halosimplex.</title>
        <authorList>
            <person name="Cui H.L."/>
        </authorList>
    </citation>
    <scope>NUCLEOTIDE SEQUENCE [LARGE SCALE GENOMIC DNA]</scope>
    <source>
        <strain evidence="2 3">YGH94</strain>
    </source>
</reference>
<dbReference type="Pfam" id="PF04123">
    <property type="entry name" value="DUF373"/>
    <property type="match status" value="1"/>
</dbReference>
<protein>
    <submittedName>
        <fullName evidence="2">DUF373 family protein</fullName>
    </submittedName>
</protein>
<dbReference type="PANTHER" id="PTHR38815">
    <property type="entry name" value="HYPOTHETICAL MEMBRANE PROTEIN, CONSERVED, DUF373 FAMILY"/>
    <property type="match status" value="1"/>
</dbReference>
<sequence length="382" mass="40276">MTTLVVCIDRAGDLVAETDPPVVGREAVESLVVDVGVEDPEDSQVNCLLEALRVSRDLAEGGDETVVAVLAGTDDTISADRAIARQVEGLIDDHDPDSAVVVVDSAEDERLVPIVESRLTVDAVDRVVVRQARDIESTYYLLKQFLADEELRKTVLVPIGVALIAYPVLWWLAGPGVATGAIVAVVGLFFLYKGLGVDAYLASLPGQVQQALYSGQVALVTYVVAAGLSLVGVFAGAIGVSELGSEGPLILASRFAFDAIPWLTGAALAASTGRLLDELIRHEGVRSAYLNLPFGAVAVGLVVRGFSAYFLELADVFRPYRIRPIDAGPIAFEGATLEPPGTRLALFILAGVLVSLAGVRFAAYFSGATVEQEFAHGREGGD</sequence>
<organism evidence="2 3">
    <name type="scientific">Halosimplex litoreum</name>
    <dbReference type="NCBI Taxonomy" id="1198301"/>
    <lineage>
        <taxon>Archaea</taxon>
        <taxon>Methanobacteriati</taxon>
        <taxon>Methanobacteriota</taxon>
        <taxon>Stenosarchaea group</taxon>
        <taxon>Halobacteria</taxon>
        <taxon>Halobacteriales</taxon>
        <taxon>Haloarculaceae</taxon>
        <taxon>Halosimplex</taxon>
    </lineage>
</organism>
<dbReference type="RefSeq" id="WP_198060147.1">
    <property type="nucleotide sequence ID" value="NZ_CP065856.1"/>
</dbReference>
<evidence type="ECO:0000313" key="2">
    <source>
        <dbReference type="EMBL" id="QPV61314.1"/>
    </source>
</evidence>
<keyword evidence="1" id="KW-0472">Membrane</keyword>
<gene>
    <name evidence="2" type="ORF">I7X12_11085</name>
</gene>
<dbReference type="OrthoDB" id="31282at2157"/>
<feature type="transmembrane region" description="Helical" evidence="1">
    <location>
        <begin position="259"/>
        <end position="276"/>
    </location>
</feature>
<dbReference type="GeneID" id="60589044"/>
<feature type="transmembrane region" description="Helical" evidence="1">
    <location>
        <begin position="155"/>
        <end position="173"/>
    </location>
</feature>
<evidence type="ECO:0000313" key="3">
    <source>
        <dbReference type="Proteomes" id="UP000595001"/>
    </source>
</evidence>
<evidence type="ECO:0000256" key="1">
    <source>
        <dbReference type="SAM" id="Phobius"/>
    </source>
</evidence>
<dbReference type="PANTHER" id="PTHR38815:SF1">
    <property type="entry name" value="DUF373 FAMILY PROTEIN"/>
    <property type="match status" value="1"/>
</dbReference>
<dbReference type="KEGG" id="hlt:I7X12_11085"/>
<keyword evidence="1" id="KW-0812">Transmembrane</keyword>
<keyword evidence="1" id="KW-1133">Transmembrane helix</keyword>